<proteinExistence type="predicted"/>
<dbReference type="EMBL" id="CAJNOH010006751">
    <property type="protein sequence ID" value="CAF1440407.1"/>
    <property type="molecule type" value="Genomic_DNA"/>
</dbReference>
<organism evidence="1 3">
    <name type="scientific">Rotaria sordida</name>
    <dbReference type="NCBI Taxonomy" id="392033"/>
    <lineage>
        <taxon>Eukaryota</taxon>
        <taxon>Metazoa</taxon>
        <taxon>Spiralia</taxon>
        <taxon>Gnathifera</taxon>
        <taxon>Rotifera</taxon>
        <taxon>Eurotatoria</taxon>
        <taxon>Bdelloidea</taxon>
        <taxon>Philodinida</taxon>
        <taxon>Philodinidae</taxon>
        <taxon>Rotaria</taxon>
    </lineage>
</organism>
<dbReference type="EMBL" id="CAJNOL010010049">
    <property type="protein sequence ID" value="CAF1647249.1"/>
    <property type="molecule type" value="Genomic_DNA"/>
</dbReference>
<dbReference type="Proteomes" id="UP000663870">
    <property type="component" value="Unassembled WGS sequence"/>
</dbReference>
<dbReference type="Proteomes" id="UP000663854">
    <property type="component" value="Unassembled WGS sequence"/>
</dbReference>
<protein>
    <submittedName>
        <fullName evidence="1">Uncharacterized protein</fullName>
    </submittedName>
</protein>
<evidence type="ECO:0000313" key="2">
    <source>
        <dbReference type="EMBL" id="CAF1647249.1"/>
    </source>
</evidence>
<dbReference type="AlphaFoldDB" id="A0A815NW58"/>
<evidence type="ECO:0000313" key="1">
    <source>
        <dbReference type="EMBL" id="CAF1440407.1"/>
    </source>
</evidence>
<sequence>MNVKKLVSLAFIPVTDVLKAYSSIKNDFDYEDYPLLDYFECVSAGQKKERVYSANLGSRRGKPKFSLQL</sequence>
<accession>A0A815NW58</accession>
<name>A0A815NW58_9BILA</name>
<reference evidence="1" key="1">
    <citation type="submission" date="2021-02" db="EMBL/GenBank/DDBJ databases">
        <authorList>
            <person name="Nowell W R."/>
        </authorList>
    </citation>
    <scope>NUCLEOTIDE SEQUENCE</scope>
</reference>
<evidence type="ECO:0000313" key="4">
    <source>
        <dbReference type="Proteomes" id="UP000663870"/>
    </source>
</evidence>
<comment type="caution">
    <text evidence="1">The sequence shown here is derived from an EMBL/GenBank/DDBJ whole genome shotgun (WGS) entry which is preliminary data.</text>
</comment>
<gene>
    <name evidence="2" type="ORF">JXQ802_LOCUS54068</name>
    <name evidence="1" type="ORF">PYM288_LOCUS36128</name>
</gene>
<evidence type="ECO:0000313" key="3">
    <source>
        <dbReference type="Proteomes" id="UP000663854"/>
    </source>
</evidence>
<keyword evidence="4" id="KW-1185">Reference proteome</keyword>